<dbReference type="RefSeq" id="XP_022102237.1">
    <property type="nucleotide sequence ID" value="XM_022246545.1"/>
</dbReference>
<dbReference type="InterPro" id="IPR001299">
    <property type="entry name" value="Ependymin"/>
</dbReference>
<keyword evidence="2" id="KW-1185">Reference proteome</keyword>
<dbReference type="GO" id="GO:0005764">
    <property type="term" value="C:lysosome"/>
    <property type="evidence" value="ECO:0007669"/>
    <property type="project" value="TreeGrafter"/>
</dbReference>
<sequence length="217" mass="23508">MDIKPVLFLLLVAVALGEAQKKCCFPDQFEIVDGQIVGFVQSGQGTAVTQSSQAAFDYTNRRTAALLQSSGSRYQTITDYNKAVMYTINLTLKTCQKTALPSRTMDHCVPSNATYNGPFYLGDNKLTGDSFSFSLNVEGDVVNGTLSVTEGDCIPVGETLFGTFGGRQTLILAGYVNYSPGIKDPSKYFNVPSYCSTGSFSSELDEALAHVTRTFLF</sequence>
<name>A0A8B7ZB74_ACAPL</name>
<dbReference type="PANTHER" id="PTHR10697">
    <property type="entry name" value="MAMMALIAN EPENDYMIN-RELATED PROTEIN 1"/>
    <property type="match status" value="1"/>
</dbReference>
<organism evidence="2 3">
    <name type="scientific">Acanthaster planci</name>
    <name type="common">Crown-of-thorns starfish</name>
    <dbReference type="NCBI Taxonomy" id="133434"/>
    <lineage>
        <taxon>Eukaryota</taxon>
        <taxon>Metazoa</taxon>
        <taxon>Echinodermata</taxon>
        <taxon>Eleutherozoa</taxon>
        <taxon>Asterozoa</taxon>
        <taxon>Asteroidea</taxon>
        <taxon>Valvatacea</taxon>
        <taxon>Valvatida</taxon>
        <taxon>Acanthasteridae</taxon>
        <taxon>Acanthaster</taxon>
    </lineage>
</organism>
<dbReference type="GeneID" id="110985489"/>
<dbReference type="GO" id="GO:0005509">
    <property type="term" value="F:calcium ion binding"/>
    <property type="evidence" value="ECO:0007669"/>
    <property type="project" value="InterPro"/>
</dbReference>
<dbReference type="Pfam" id="PF00811">
    <property type="entry name" value="Ependymin"/>
    <property type="match status" value="1"/>
</dbReference>
<evidence type="ECO:0000313" key="3">
    <source>
        <dbReference type="RefSeq" id="XP_022102237.1"/>
    </source>
</evidence>
<feature type="signal peptide" evidence="1">
    <location>
        <begin position="1"/>
        <end position="19"/>
    </location>
</feature>
<proteinExistence type="predicted"/>
<dbReference type="AlphaFoldDB" id="A0A8B7ZB74"/>
<dbReference type="OrthoDB" id="10001248at2759"/>
<evidence type="ECO:0000313" key="2">
    <source>
        <dbReference type="Proteomes" id="UP000694845"/>
    </source>
</evidence>
<dbReference type="OMA" id="TRANCIP"/>
<dbReference type="PANTHER" id="PTHR10697:SF13">
    <property type="entry name" value="RICIN B LECTIN DOMAIN-CONTAINING PROTEIN"/>
    <property type="match status" value="1"/>
</dbReference>
<gene>
    <name evidence="3" type="primary">LOC110985489</name>
</gene>
<dbReference type="GO" id="GO:0007160">
    <property type="term" value="P:cell-matrix adhesion"/>
    <property type="evidence" value="ECO:0007669"/>
    <property type="project" value="InterPro"/>
</dbReference>
<dbReference type="GO" id="GO:0005576">
    <property type="term" value="C:extracellular region"/>
    <property type="evidence" value="ECO:0007669"/>
    <property type="project" value="InterPro"/>
</dbReference>
<dbReference type="KEGG" id="aplc:110985489"/>
<dbReference type="Proteomes" id="UP000694845">
    <property type="component" value="Unplaced"/>
</dbReference>
<evidence type="ECO:0000256" key="1">
    <source>
        <dbReference type="SAM" id="SignalP"/>
    </source>
</evidence>
<feature type="chain" id="PRO_5034750952" evidence="1">
    <location>
        <begin position="20"/>
        <end position="217"/>
    </location>
</feature>
<keyword evidence="1" id="KW-0732">Signal</keyword>
<reference evidence="3" key="1">
    <citation type="submission" date="2025-08" db="UniProtKB">
        <authorList>
            <consortium name="RefSeq"/>
        </authorList>
    </citation>
    <scope>IDENTIFICATION</scope>
</reference>
<accession>A0A8B7ZB74</accession>
<protein>
    <submittedName>
        <fullName evidence="3">Ependymin-related protein 1-like</fullName>
    </submittedName>
</protein>